<keyword evidence="6" id="KW-1185">Reference proteome</keyword>
<dbReference type="CDD" id="cd18880">
    <property type="entry name" value="NUDIX_ADPRase"/>
    <property type="match status" value="1"/>
</dbReference>
<dbReference type="RefSeq" id="WP_140618572.1">
    <property type="nucleotide sequence ID" value="NZ_VFRQ01000001.1"/>
</dbReference>
<gene>
    <name evidence="5" type="ORF">FJM65_01245</name>
</gene>
<dbReference type="PRINTS" id="PR00502">
    <property type="entry name" value="NUDIXFAMILY"/>
</dbReference>
<dbReference type="AlphaFoldDB" id="A0A501W8Q8"/>
<evidence type="ECO:0000256" key="3">
    <source>
        <dbReference type="RuleBase" id="RU003476"/>
    </source>
</evidence>
<comment type="similarity">
    <text evidence="3">Belongs to the Nudix hydrolase family.</text>
</comment>
<dbReference type="Pfam" id="PF00293">
    <property type="entry name" value="NUDIX"/>
    <property type="match status" value="1"/>
</dbReference>
<dbReference type="InterPro" id="IPR020084">
    <property type="entry name" value="NUDIX_hydrolase_CS"/>
</dbReference>
<organism evidence="5 6">
    <name type="scientific">Pontibacter mangrovi</name>
    <dbReference type="NCBI Taxonomy" id="2589816"/>
    <lineage>
        <taxon>Bacteria</taxon>
        <taxon>Pseudomonadati</taxon>
        <taxon>Bacteroidota</taxon>
        <taxon>Cytophagia</taxon>
        <taxon>Cytophagales</taxon>
        <taxon>Hymenobacteraceae</taxon>
        <taxon>Pontibacter</taxon>
    </lineage>
</organism>
<dbReference type="InterPro" id="IPR000086">
    <property type="entry name" value="NUDIX_hydrolase_dom"/>
</dbReference>
<feature type="domain" description="Nudix hydrolase" evidence="4">
    <location>
        <begin position="15"/>
        <end position="149"/>
    </location>
</feature>
<dbReference type="InterPro" id="IPR015797">
    <property type="entry name" value="NUDIX_hydrolase-like_dom_sf"/>
</dbReference>
<dbReference type="Proteomes" id="UP000316727">
    <property type="component" value="Unassembled WGS sequence"/>
</dbReference>
<keyword evidence="2 3" id="KW-0378">Hydrolase</keyword>
<comment type="cofactor">
    <cofactor evidence="1">
        <name>Mg(2+)</name>
        <dbReference type="ChEBI" id="CHEBI:18420"/>
    </cofactor>
</comment>
<comment type="caution">
    <text evidence="5">The sequence shown here is derived from an EMBL/GenBank/DDBJ whole genome shotgun (WGS) entry which is preliminary data.</text>
</comment>
<dbReference type="GO" id="GO:0016787">
    <property type="term" value="F:hydrolase activity"/>
    <property type="evidence" value="ECO:0007669"/>
    <property type="project" value="UniProtKB-KW"/>
</dbReference>
<sequence>MPDLNPAAAAYAEKLRVRVCGICVQDHKLLLVRHGSTIGNNAFWAPPGGGLAYGESIKECLKREFEEETGLQVEVKRFLFANEFLQEPLHAVEFFFEVNAVGGSLRTGTDPEAGPDRQLIEHLEWLTVKQIQQIPFADKHRSLQLLFSLDDLYGLSDYFIP</sequence>
<dbReference type="OrthoDB" id="9810648at2"/>
<dbReference type="InterPro" id="IPR020476">
    <property type="entry name" value="Nudix_hydrolase"/>
</dbReference>
<evidence type="ECO:0000256" key="2">
    <source>
        <dbReference type="ARBA" id="ARBA00022801"/>
    </source>
</evidence>
<name>A0A501W8Q8_9BACT</name>
<dbReference type="PANTHER" id="PTHR43046">
    <property type="entry name" value="GDP-MANNOSE MANNOSYL HYDROLASE"/>
    <property type="match status" value="1"/>
</dbReference>
<reference evidence="5 6" key="1">
    <citation type="submission" date="2019-06" db="EMBL/GenBank/DDBJ databases">
        <title>A novel bacterium of genus Pontibacter, isolated from marine sediment.</title>
        <authorList>
            <person name="Huang H."/>
            <person name="Mo K."/>
            <person name="Hu Y."/>
        </authorList>
    </citation>
    <scope>NUCLEOTIDE SEQUENCE [LARGE SCALE GENOMIC DNA]</scope>
    <source>
        <strain evidence="5 6">HB172049</strain>
    </source>
</reference>
<dbReference type="PROSITE" id="PS00893">
    <property type="entry name" value="NUDIX_BOX"/>
    <property type="match status" value="1"/>
</dbReference>
<evidence type="ECO:0000259" key="4">
    <source>
        <dbReference type="PROSITE" id="PS51462"/>
    </source>
</evidence>
<evidence type="ECO:0000313" key="6">
    <source>
        <dbReference type="Proteomes" id="UP000316727"/>
    </source>
</evidence>
<dbReference type="EMBL" id="VFRQ01000001">
    <property type="protein sequence ID" value="TPE45999.1"/>
    <property type="molecule type" value="Genomic_DNA"/>
</dbReference>
<proteinExistence type="inferred from homology"/>
<evidence type="ECO:0000256" key="1">
    <source>
        <dbReference type="ARBA" id="ARBA00001946"/>
    </source>
</evidence>
<dbReference type="SUPFAM" id="SSF55811">
    <property type="entry name" value="Nudix"/>
    <property type="match status" value="1"/>
</dbReference>
<dbReference type="PROSITE" id="PS51462">
    <property type="entry name" value="NUDIX"/>
    <property type="match status" value="1"/>
</dbReference>
<dbReference type="Gene3D" id="3.90.79.10">
    <property type="entry name" value="Nucleoside Triphosphate Pyrophosphohydrolase"/>
    <property type="match status" value="1"/>
</dbReference>
<protein>
    <submittedName>
        <fullName evidence="5">NUDIX hydrolase</fullName>
    </submittedName>
</protein>
<evidence type="ECO:0000313" key="5">
    <source>
        <dbReference type="EMBL" id="TPE45999.1"/>
    </source>
</evidence>
<dbReference type="PANTHER" id="PTHR43046:SF16">
    <property type="entry name" value="ADP-RIBOSE PYROPHOSPHATASE YJHB-RELATED"/>
    <property type="match status" value="1"/>
</dbReference>
<accession>A0A501W8Q8</accession>